<protein>
    <submittedName>
        <fullName evidence="3">Unannotated protein</fullName>
    </submittedName>
</protein>
<accession>A0A6J7CXY0</accession>
<dbReference type="EMBL" id="CAEZVJ010000038">
    <property type="protein sequence ID" value="CAB4626188.1"/>
    <property type="molecule type" value="Genomic_DNA"/>
</dbReference>
<feature type="region of interest" description="Disordered" evidence="1">
    <location>
        <begin position="1"/>
        <end position="24"/>
    </location>
</feature>
<evidence type="ECO:0000313" key="3">
    <source>
        <dbReference type="EMBL" id="CAB4862440.1"/>
    </source>
</evidence>
<name>A0A6J7CXY0_9ZZZZ</name>
<proteinExistence type="predicted"/>
<gene>
    <name evidence="2" type="ORF">UFOPK1961_00470</name>
    <name evidence="3" type="ORF">UFOPK3364_00325</name>
</gene>
<dbReference type="AlphaFoldDB" id="A0A6J7CXY0"/>
<reference evidence="3" key="1">
    <citation type="submission" date="2020-05" db="EMBL/GenBank/DDBJ databases">
        <authorList>
            <person name="Chiriac C."/>
            <person name="Salcher M."/>
            <person name="Ghai R."/>
            <person name="Kavagutti S V."/>
        </authorList>
    </citation>
    <scope>NUCLEOTIDE SEQUENCE</scope>
</reference>
<evidence type="ECO:0000313" key="2">
    <source>
        <dbReference type="EMBL" id="CAB4626188.1"/>
    </source>
</evidence>
<feature type="compositionally biased region" description="Polar residues" evidence="1">
    <location>
        <begin position="8"/>
        <end position="24"/>
    </location>
</feature>
<sequence length="67" mass="7143">MRDMRTTLPKSVSPLETSKTESPVTHTALVDVKKASTIDRGEPVDEIGSASKIAPIVMSATYPSTVI</sequence>
<organism evidence="3">
    <name type="scientific">freshwater metagenome</name>
    <dbReference type="NCBI Taxonomy" id="449393"/>
    <lineage>
        <taxon>unclassified sequences</taxon>
        <taxon>metagenomes</taxon>
        <taxon>ecological metagenomes</taxon>
    </lineage>
</organism>
<dbReference type="EMBL" id="CAFBLO010000018">
    <property type="protein sequence ID" value="CAB4862440.1"/>
    <property type="molecule type" value="Genomic_DNA"/>
</dbReference>
<evidence type="ECO:0000256" key="1">
    <source>
        <dbReference type="SAM" id="MobiDB-lite"/>
    </source>
</evidence>